<name>A0A9P9L565_FUSSL</name>
<feature type="region of interest" description="Disordered" evidence="1">
    <location>
        <begin position="456"/>
        <end position="501"/>
    </location>
</feature>
<reference evidence="2" key="1">
    <citation type="journal article" date="2021" name="Nat. Commun.">
        <title>Genetic determinants of endophytism in the Arabidopsis root mycobiome.</title>
        <authorList>
            <person name="Mesny F."/>
            <person name="Miyauchi S."/>
            <person name="Thiergart T."/>
            <person name="Pickel B."/>
            <person name="Atanasova L."/>
            <person name="Karlsson M."/>
            <person name="Huettel B."/>
            <person name="Barry K.W."/>
            <person name="Haridas S."/>
            <person name="Chen C."/>
            <person name="Bauer D."/>
            <person name="Andreopoulos W."/>
            <person name="Pangilinan J."/>
            <person name="LaButti K."/>
            <person name="Riley R."/>
            <person name="Lipzen A."/>
            <person name="Clum A."/>
            <person name="Drula E."/>
            <person name="Henrissat B."/>
            <person name="Kohler A."/>
            <person name="Grigoriev I.V."/>
            <person name="Martin F.M."/>
            <person name="Hacquard S."/>
        </authorList>
    </citation>
    <scope>NUCLEOTIDE SEQUENCE</scope>
    <source>
        <strain evidence="2">FSSC 5 MPI-SDFR-AT-0091</strain>
    </source>
</reference>
<dbReference type="EMBL" id="JAGTJS010000002">
    <property type="protein sequence ID" value="KAH7274439.1"/>
    <property type="molecule type" value="Genomic_DNA"/>
</dbReference>
<protein>
    <submittedName>
        <fullName evidence="2">Uncharacterized protein</fullName>
    </submittedName>
</protein>
<organism evidence="2 3">
    <name type="scientific">Fusarium solani</name>
    <name type="common">Filamentous fungus</name>
    <dbReference type="NCBI Taxonomy" id="169388"/>
    <lineage>
        <taxon>Eukaryota</taxon>
        <taxon>Fungi</taxon>
        <taxon>Dikarya</taxon>
        <taxon>Ascomycota</taxon>
        <taxon>Pezizomycotina</taxon>
        <taxon>Sordariomycetes</taxon>
        <taxon>Hypocreomycetidae</taxon>
        <taxon>Hypocreales</taxon>
        <taxon>Nectriaceae</taxon>
        <taxon>Fusarium</taxon>
        <taxon>Fusarium solani species complex</taxon>
    </lineage>
</organism>
<proteinExistence type="predicted"/>
<feature type="compositionally biased region" description="Low complexity" evidence="1">
    <location>
        <begin position="470"/>
        <end position="487"/>
    </location>
</feature>
<evidence type="ECO:0000256" key="1">
    <source>
        <dbReference type="SAM" id="MobiDB-lite"/>
    </source>
</evidence>
<sequence>MIPVSVFEVEPASPGNHGSGRVYSGSPTEQVPYLEASCYFTMLHYYQCCHSAYTARETRQLAQQQHKLAFLHTASLVVGYTLRSQRNKRFVRSGSDPGSTSTGLGPPPCYFHVHHVLDLLLITLASDWRCALTRWWVQPRQNRAGKDGMAGSPGAQADGPFSILRDKRLEIWGVLSFPWLHKVPPVCLHQKRGTSDSTNLAQQPSSTAGSRLPTQTLFLLKQYTLVNDYRVYSFTEGEVECVYSTVLTHGSLSVTGGMVSWIQMLGMPDLQRYVAGQGDQYPDTVSRRTESLTQVAETRGLDGISSQARDLRAGLINSIYPPTEDGFEQTRMRTPRRRQNTLSSTMLEYHSLALASLFRSVVSLTLLFPAAFRPVCCFSLTSSPSPLASLQPHYSTSEGGRERGTVLSSPRHSGPVFPFPRDHPVSIAPAWDGPLLRDMRPLWRWRTSRQETGLGLVKDGCLDETRKRSSTTGSSSSSKPGVQVPSQGGRRYSASAYCQGS</sequence>
<evidence type="ECO:0000313" key="3">
    <source>
        <dbReference type="Proteomes" id="UP000736672"/>
    </source>
</evidence>
<comment type="caution">
    <text evidence="2">The sequence shown here is derived from an EMBL/GenBank/DDBJ whole genome shotgun (WGS) entry which is preliminary data.</text>
</comment>
<dbReference type="Proteomes" id="UP000736672">
    <property type="component" value="Unassembled WGS sequence"/>
</dbReference>
<evidence type="ECO:0000313" key="2">
    <source>
        <dbReference type="EMBL" id="KAH7274439.1"/>
    </source>
</evidence>
<keyword evidence="3" id="KW-1185">Reference proteome</keyword>
<feature type="region of interest" description="Disordered" evidence="1">
    <location>
        <begin position="385"/>
        <end position="415"/>
    </location>
</feature>
<dbReference type="AlphaFoldDB" id="A0A9P9L565"/>
<accession>A0A9P9L565</accession>
<gene>
    <name evidence="2" type="ORF">B0J15DRAFT_520723</name>
</gene>